<protein>
    <recommendedName>
        <fullName evidence="2">alanine--tRNA ligase</fullName>
        <ecNumber evidence="2">6.1.1.7</ecNumber>
    </recommendedName>
</protein>
<dbReference type="SMART" id="SM00863">
    <property type="entry name" value="tRNA_SAD"/>
    <property type="match status" value="1"/>
</dbReference>
<dbReference type="PANTHER" id="PTHR11777:SF9">
    <property type="entry name" value="ALANINE--TRNA LIGASE, CYTOPLASMIC"/>
    <property type="match status" value="1"/>
</dbReference>
<dbReference type="SUPFAM" id="SSF101353">
    <property type="entry name" value="Putative anticodon-binding domain of alanyl-tRNA synthetase (AlaRS)"/>
    <property type="match status" value="1"/>
</dbReference>
<dbReference type="Pfam" id="PF01411">
    <property type="entry name" value="tRNA-synt_2c"/>
    <property type="match status" value="1"/>
</dbReference>
<dbReference type="PRINTS" id="PR00980">
    <property type="entry name" value="TRNASYNTHALA"/>
</dbReference>
<dbReference type="SUPFAM" id="SSF55681">
    <property type="entry name" value="Class II aaRS and biotin synthetases"/>
    <property type="match status" value="1"/>
</dbReference>
<dbReference type="SUPFAM" id="SSF55186">
    <property type="entry name" value="ThrRS/AlaRS common domain"/>
    <property type="match status" value="1"/>
</dbReference>
<dbReference type="InterPro" id="IPR018163">
    <property type="entry name" value="Thr/Ala-tRNA-synth_IIc_edit"/>
</dbReference>
<dbReference type="InterPro" id="IPR002318">
    <property type="entry name" value="Ala-tRNA-lgiase_IIc"/>
</dbReference>
<dbReference type="Pfam" id="PF07973">
    <property type="entry name" value="tRNA_SAD"/>
    <property type="match status" value="1"/>
</dbReference>
<dbReference type="GO" id="GO:0000049">
    <property type="term" value="F:tRNA binding"/>
    <property type="evidence" value="ECO:0007669"/>
    <property type="project" value="UniProtKB-KW"/>
</dbReference>
<comment type="caution">
    <text evidence="12">The sequence shown here is derived from an EMBL/GenBank/DDBJ whole genome shotgun (WGS) entry which is preliminary data.</text>
</comment>
<comment type="similarity">
    <text evidence="1">Belongs to the class-II aminoacyl-tRNA synthetase family.</text>
</comment>
<keyword evidence="7" id="KW-0694">RNA-binding</keyword>
<dbReference type="GO" id="GO:0002161">
    <property type="term" value="F:aminoacyl-tRNA deacylase activity"/>
    <property type="evidence" value="ECO:0007669"/>
    <property type="project" value="TreeGrafter"/>
</dbReference>
<evidence type="ECO:0000313" key="13">
    <source>
        <dbReference type="Proteomes" id="UP000176527"/>
    </source>
</evidence>
<dbReference type="Gene3D" id="3.30.980.10">
    <property type="entry name" value="Threonyl-trna Synthetase, Chain A, domain 2"/>
    <property type="match status" value="1"/>
</dbReference>
<dbReference type="GO" id="GO:0005737">
    <property type="term" value="C:cytoplasm"/>
    <property type="evidence" value="ECO:0007669"/>
    <property type="project" value="InterPro"/>
</dbReference>
<dbReference type="InterPro" id="IPR045864">
    <property type="entry name" value="aa-tRNA-synth_II/BPL/LPL"/>
</dbReference>
<organism evidence="12 13">
    <name type="scientific">Candidatus Daviesbacteria bacterium RIFCSPHIGHO2_12_FULL_37_11</name>
    <dbReference type="NCBI Taxonomy" id="1797777"/>
    <lineage>
        <taxon>Bacteria</taxon>
        <taxon>Candidatus Daviesiibacteriota</taxon>
    </lineage>
</organism>
<dbReference type="Gene3D" id="3.30.54.20">
    <property type="match status" value="1"/>
</dbReference>
<dbReference type="AlphaFoldDB" id="A0A1F5KCB4"/>
<evidence type="ECO:0000256" key="6">
    <source>
        <dbReference type="ARBA" id="ARBA00022840"/>
    </source>
</evidence>
<dbReference type="InterPro" id="IPR018164">
    <property type="entry name" value="Ala-tRNA-synth_IIc_N"/>
</dbReference>
<name>A0A1F5KCB4_9BACT</name>
<dbReference type="GO" id="GO:0005524">
    <property type="term" value="F:ATP binding"/>
    <property type="evidence" value="ECO:0007669"/>
    <property type="project" value="UniProtKB-KW"/>
</dbReference>
<evidence type="ECO:0000259" key="11">
    <source>
        <dbReference type="PROSITE" id="PS50862"/>
    </source>
</evidence>
<dbReference type="EMBL" id="MFDE01000018">
    <property type="protein sequence ID" value="OGE38586.1"/>
    <property type="molecule type" value="Genomic_DNA"/>
</dbReference>
<evidence type="ECO:0000256" key="8">
    <source>
        <dbReference type="ARBA" id="ARBA00022917"/>
    </source>
</evidence>
<reference evidence="12 13" key="1">
    <citation type="journal article" date="2016" name="Nat. Commun.">
        <title>Thousands of microbial genomes shed light on interconnected biogeochemical processes in an aquifer system.</title>
        <authorList>
            <person name="Anantharaman K."/>
            <person name="Brown C.T."/>
            <person name="Hug L.A."/>
            <person name="Sharon I."/>
            <person name="Castelle C.J."/>
            <person name="Probst A.J."/>
            <person name="Thomas B.C."/>
            <person name="Singh A."/>
            <person name="Wilkins M.J."/>
            <person name="Karaoz U."/>
            <person name="Brodie E.L."/>
            <person name="Williams K.H."/>
            <person name="Hubbard S.S."/>
            <person name="Banfield J.F."/>
        </authorList>
    </citation>
    <scope>NUCLEOTIDE SEQUENCE [LARGE SCALE GENOMIC DNA]</scope>
</reference>
<dbReference type="Gene3D" id="3.30.930.10">
    <property type="entry name" value="Bira Bifunctional Protein, Domain 2"/>
    <property type="match status" value="1"/>
</dbReference>
<keyword evidence="3" id="KW-0820">tRNA-binding</keyword>
<evidence type="ECO:0000259" key="10">
    <source>
        <dbReference type="PROSITE" id="PS50860"/>
    </source>
</evidence>
<dbReference type="PANTHER" id="PTHR11777">
    <property type="entry name" value="ALANYL-TRNA SYNTHETASE"/>
    <property type="match status" value="1"/>
</dbReference>
<dbReference type="CDD" id="cd00673">
    <property type="entry name" value="AlaRS_core"/>
    <property type="match status" value="1"/>
</dbReference>
<evidence type="ECO:0000256" key="5">
    <source>
        <dbReference type="ARBA" id="ARBA00022741"/>
    </source>
</evidence>
<dbReference type="InterPro" id="IPR050058">
    <property type="entry name" value="Ala-tRNA_ligase"/>
</dbReference>
<evidence type="ECO:0000256" key="7">
    <source>
        <dbReference type="ARBA" id="ARBA00022884"/>
    </source>
</evidence>
<dbReference type="InterPro" id="IPR006195">
    <property type="entry name" value="aa-tRNA-synth_II"/>
</dbReference>
<dbReference type="InterPro" id="IPR012947">
    <property type="entry name" value="tRNA_SAD"/>
</dbReference>
<dbReference type="Proteomes" id="UP000176527">
    <property type="component" value="Unassembled WGS sequence"/>
</dbReference>
<keyword evidence="6" id="KW-0067">ATP-binding</keyword>
<evidence type="ECO:0000313" key="12">
    <source>
        <dbReference type="EMBL" id="OGE38586.1"/>
    </source>
</evidence>
<dbReference type="InterPro" id="IPR018162">
    <property type="entry name" value="Ala-tRNA-ligase_IIc_anticod-bd"/>
</dbReference>
<evidence type="ECO:0000256" key="3">
    <source>
        <dbReference type="ARBA" id="ARBA00022555"/>
    </source>
</evidence>
<evidence type="ECO:0000256" key="1">
    <source>
        <dbReference type="ARBA" id="ARBA00008226"/>
    </source>
</evidence>
<dbReference type="EC" id="6.1.1.7" evidence="2"/>
<sequence>MDSRVIRQKFLDFFKSRKHVQINPARLVSDDQTTLFTSSGMQQLIPYLMGKTHPEGIRLVNSQACFRAEDIEGVGDNRHTTFFEMLGNWSLGDYFKKEQIWWVYEFLTNVLGLDPNRLHVTVFEGDNLIPKDEETFSIWKDFGVPEDRIYFYGVKENWWSRSGSPDQMPVGEIGGTDSEIFFEFPQVEHDERFGEKCHPHCNCGRFMEIGNSVFIEYKKTGDSEFEKLPQKNVDFGGGLERLTAATNDNPDIFQTDLHKPITDAIVQVIGNPYEDEEEKKLMRIIADHLKASVFLIMDGVIPSNKLHGYVLRRLLRRAAIKMRNLSGRLDVSSFVSMIRIIRTQYNEIFEIDWEEGLPRVNKVITEELEKFQKTLDKGLKEIEKISEIDGKIAFDLYQTFGFPYEVTEELFRQKGQDIDKEQFKKEFEKHQELSRTASAGMFKGGLAGHSETEIKYHTVTHLLHQALRDVLGPEVFQKGSNINTERLRFDFSYDRKMTEEEIKKVEDLVNEKIEEDLVVERKFMSVKEAQKMNAIGLFGGKYDEEVSIYVIGSNHIYDVNAKDQRERSGYYSAEFCGGPHVEHTNVIGGIKITKEEAVSSGVRRIYAELV</sequence>
<evidence type="ECO:0000256" key="4">
    <source>
        <dbReference type="ARBA" id="ARBA00022598"/>
    </source>
</evidence>
<keyword evidence="8" id="KW-0648">Protein biosynthesis</keyword>
<dbReference type="PROSITE" id="PS50862">
    <property type="entry name" value="AA_TRNA_LIGASE_II"/>
    <property type="match status" value="1"/>
</dbReference>
<evidence type="ECO:0000256" key="2">
    <source>
        <dbReference type="ARBA" id="ARBA00013168"/>
    </source>
</evidence>
<feature type="domain" description="Alanyl-transfer RNA synthetases family profile" evidence="10">
    <location>
        <begin position="1"/>
        <end position="607"/>
    </location>
</feature>
<gene>
    <name evidence="12" type="ORF">A3F00_01695</name>
</gene>
<feature type="domain" description="Aminoacyl-transfer RNA synthetases class-II family profile" evidence="11">
    <location>
        <begin position="58"/>
        <end position="260"/>
    </location>
</feature>
<dbReference type="FunFam" id="3.30.980.10:FF:000004">
    <property type="entry name" value="Alanine--tRNA ligase, cytoplasmic"/>
    <property type="match status" value="1"/>
</dbReference>
<dbReference type="PROSITE" id="PS50860">
    <property type="entry name" value="AA_TRNA_LIGASE_II_ALA"/>
    <property type="match status" value="1"/>
</dbReference>
<dbReference type="GO" id="GO:0006419">
    <property type="term" value="P:alanyl-tRNA aminoacylation"/>
    <property type="evidence" value="ECO:0007669"/>
    <property type="project" value="InterPro"/>
</dbReference>
<dbReference type="NCBIfam" id="NF002436">
    <property type="entry name" value="PRK01584.1"/>
    <property type="match status" value="1"/>
</dbReference>
<dbReference type="InterPro" id="IPR018165">
    <property type="entry name" value="Ala-tRNA-synth_IIc_core"/>
</dbReference>
<keyword evidence="9" id="KW-0030">Aminoacyl-tRNA synthetase</keyword>
<accession>A0A1F5KCB4</accession>
<keyword evidence="4" id="KW-0436">Ligase</keyword>
<dbReference type="GO" id="GO:0004813">
    <property type="term" value="F:alanine-tRNA ligase activity"/>
    <property type="evidence" value="ECO:0007669"/>
    <property type="project" value="UniProtKB-EC"/>
</dbReference>
<evidence type="ECO:0000256" key="9">
    <source>
        <dbReference type="ARBA" id="ARBA00023146"/>
    </source>
</evidence>
<proteinExistence type="inferred from homology"/>
<keyword evidence="5" id="KW-0547">Nucleotide-binding</keyword>